<dbReference type="Pfam" id="PF03994">
    <property type="entry name" value="DUF350"/>
    <property type="match status" value="1"/>
</dbReference>
<name>A0A6C2YYC2_9BACT</name>
<dbReference type="InParanoid" id="A0A6C2YYC2"/>
<evidence type="ECO:0000313" key="9">
    <source>
        <dbReference type="Proteomes" id="UP000464378"/>
    </source>
</evidence>
<evidence type="ECO:0000256" key="6">
    <source>
        <dbReference type="ARBA" id="ARBA00023136"/>
    </source>
</evidence>
<dbReference type="Proteomes" id="UP000464378">
    <property type="component" value="Chromosome"/>
</dbReference>
<dbReference type="GO" id="GO:0005886">
    <property type="term" value="C:plasma membrane"/>
    <property type="evidence" value="ECO:0007669"/>
    <property type="project" value="UniProtKB-SubCell"/>
</dbReference>
<dbReference type="EMBL" id="LR586016">
    <property type="protein sequence ID" value="VIP05725.1"/>
    <property type="molecule type" value="Genomic_DNA"/>
</dbReference>
<comment type="similarity">
    <text evidence="2">Belongs to the UPF0719 family.</text>
</comment>
<organism evidence="8">
    <name type="scientific">Tuwongella immobilis</name>
    <dbReference type="NCBI Taxonomy" id="692036"/>
    <lineage>
        <taxon>Bacteria</taxon>
        <taxon>Pseudomonadati</taxon>
        <taxon>Planctomycetota</taxon>
        <taxon>Planctomycetia</taxon>
        <taxon>Gemmatales</taxon>
        <taxon>Gemmataceae</taxon>
        <taxon>Tuwongella</taxon>
    </lineage>
</organism>
<evidence type="ECO:0000256" key="7">
    <source>
        <dbReference type="SAM" id="Phobius"/>
    </source>
</evidence>
<dbReference type="InterPro" id="IPR007140">
    <property type="entry name" value="DUF350"/>
</dbReference>
<dbReference type="KEGG" id="tim:GMBLW1_34680"/>
<keyword evidence="4 7" id="KW-0812">Transmembrane</keyword>
<feature type="transmembrane region" description="Helical" evidence="7">
    <location>
        <begin position="49"/>
        <end position="70"/>
    </location>
</feature>
<evidence type="ECO:0008006" key="10">
    <source>
        <dbReference type="Google" id="ProtNLM"/>
    </source>
</evidence>
<sequence>MLPEGFWAGLLASVIYGLTFIGLLLFGFKLFDWITPSLDIQKRLDENPLAVGIVVGAFMIAIALIVSSVVH</sequence>
<keyword evidence="9" id="KW-1185">Reference proteome</keyword>
<evidence type="ECO:0000313" key="8">
    <source>
        <dbReference type="EMBL" id="VIP05725.1"/>
    </source>
</evidence>
<reference evidence="8" key="1">
    <citation type="submission" date="2019-04" db="EMBL/GenBank/DDBJ databases">
        <authorList>
            <consortium name="Science for Life Laboratories"/>
        </authorList>
    </citation>
    <scope>NUCLEOTIDE SEQUENCE</scope>
    <source>
        <strain evidence="8">MBLW1</strain>
    </source>
</reference>
<evidence type="ECO:0000256" key="5">
    <source>
        <dbReference type="ARBA" id="ARBA00022989"/>
    </source>
</evidence>
<evidence type="ECO:0000256" key="4">
    <source>
        <dbReference type="ARBA" id="ARBA00022692"/>
    </source>
</evidence>
<keyword evidence="6 7" id="KW-0472">Membrane</keyword>
<feature type="transmembrane region" description="Helical" evidence="7">
    <location>
        <begin position="6"/>
        <end position="28"/>
    </location>
</feature>
<keyword evidence="3" id="KW-1003">Cell membrane</keyword>
<evidence type="ECO:0000256" key="1">
    <source>
        <dbReference type="ARBA" id="ARBA00004651"/>
    </source>
</evidence>
<dbReference type="AlphaFoldDB" id="A0A6C2YYC2"/>
<protein>
    <recommendedName>
        <fullName evidence="10">DUF350 domain-containing protein</fullName>
    </recommendedName>
</protein>
<evidence type="ECO:0000256" key="3">
    <source>
        <dbReference type="ARBA" id="ARBA00022475"/>
    </source>
</evidence>
<accession>A0A6C2YYC2</accession>
<gene>
    <name evidence="8" type="ORF">GMBLW1_34680</name>
</gene>
<proteinExistence type="inferred from homology"/>
<dbReference type="EMBL" id="LR593887">
    <property type="protein sequence ID" value="VTS08806.1"/>
    <property type="molecule type" value="Genomic_DNA"/>
</dbReference>
<comment type="subcellular location">
    <subcellularLocation>
        <location evidence="1">Cell membrane</location>
        <topology evidence="1">Multi-pass membrane protein</topology>
    </subcellularLocation>
</comment>
<evidence type="ECO:0000256" key="2">
    <source>
        <dbReference type="ARBA" id="ARBA00005779"/>
    </source>
</evidence>
<keyword evidence="5 7" id="KW-1133">Transmembrane helix</keyword>
<dbReference type="RefSeq" id="WP_162660909.1">
    <property type="nucleotide sequence ID" value="NZ_LR593887.1"/>
</dbReference>